<dbReference type="InterPro" id="IPR018214">
    <property type="entry name" value="GluRdtase_CS"/>
</dbReference>
<evidence type="ECO:0000259" key="17">
    <source>
        <dbReference type="Pfam" id="PF01488"/>
    </source>
</evidence>
<comment type="similarity">
    <text evidence="2 9 14">Belongs to the glutamyl-tRNA reductase family.</text>
</comment>
<dbReference type="Pfam" id="PF05201">
    <property type="entry name" value="GlutR_N"/>
    <property type="match status" value="1"/>
</dbReference>
<evidence type="ECO:0000256" key="7">
    <source>
        <dbReference type="ARBA" id="ARBA00047464"/>
    </source>
</evidence>
<evidence type="ECO:0000313" key="20">
    <source>
        <dbReference type="Proteomes" id="UP000182264"/>
    </source>
</evidence>
<dbReference type="PANTHER" id="PTHR43013">
    <property type="entry name" value="GLUTAMYL-TRNA REDUCTASE"/>
    <property type="match status" value="1"/>
</dbReference>
<dbReference type="HAMAP" id="MF_00087">
    <property type="entry name" value="Glu_tRNA_reductase"/>
    <property type="match status" value="1"/>
</dbReference>
<dbReference type="KEGG" id="pace:A6070_00065"/>
<dbReference type="AlphaFoldDB" id="A0A1L3GFD4"/>
<keyword evidence="20" id="KW-1185">Reference proteome</keyword>
<comment type="function">
    <text evidence="9">Catalyzes the NADPH-dependent reduction of glutamyl-tRNA(Glu) to glutamate 1-semialdehyde (GSA).</text>
</comment>
<dbReference type="InterPro" id="IPR036343">
    <property type="entry name" value="GluRdtase_N_sf"/>
</dbReference>
<feature type="binding site" evidence="9 11">
    <location>
        <position position="109"/>
    </location>
    <ligand>
        <name>substrate</name>
    </ligand>
</feature>
<proteinExistence type="inferred from homology"/>
<dbReference type="Gene3D" id="3.40.50.720">
    <property type="entry name" value="NAD(P)-binding Rossmann-like Domain"/>
    <property type="match status" value="1"/>
</dbReference>
<evidence type="ECO:0000256" key="12">
    <source>
        <dbReference type="PIRSR" id="PIRSR000445-3"/>
    </source>
</evidence>
<dbReference type="Pfam" id="PF01488">
    <property type="entry name" value="Shikimate_DH"/>
    <property type="match status" value="1"/>
</dbReference>
<gene>
    <name evidence="9" type="primary">hemA</name>
    <name evidence="19" type="ORF">A7E75_06145</name>
</gene>
<dbReference type="InterPro" id="IPR036291">
    <property type="entry name" value="NAD(P)-bd_dom_sf"/>
</dbReference>
<dbReference type="FunFam" id="3.30.460.30:FF:000001">
    <property type="entry name" value="Glutamyl-tRNA reductase"/>
    <property type="match status" value="1"/>
</dbReference>
<evidence type="ECO:0000259" key="18">
    <source>
        <dbReference type="Pfam" id="PF05201"/>
    </source>
</evidence>
<dbReference type="SUPFAM" id="SSF69742">
    <property type="entry name" value="Glutamyl tRNA-reductase catalytic, N-terminal domain"/>
    <property type="match status" value="1"/>
</dbReference>
<evidence type="ECO:0000259" key="16">
    <source>
        <dbReference type="Pfam" id="PF00745"/>
    </source>
</evidence>
<dbReference type="PROSITE" id="PS00747">
    <property type="entry name" value="GLUTR"/>
    <property type="match status" value="1"/>
</dbReference>
<evidence type="ECO:0000256" key="15">
    <source>
        <dbReference type="SAM" id="MobiDB-lite"/>
    </source>
</evidence>
<feature type="binding site" evidence="9 12">
    <location>
        <begin position="189"/>
        <end position="194"/>
    </location>
    <ligand>
        <name>NADP(+)</name>
        <dbReference type="ChEBI" id="CHEBI:58349"/>
    </ligand>
</feature>
<dbReference type="GO" id="GO:0019353">
    <property type="term" value="P:protoporphyrinogen IX biosynthetic process from glutamate"/>
    <property type="evidence" value="ECO:0007669"/>
    <property type="project" value="TreeGrafter"/>
</dbReference>
<feature type="binding site" evidence="9 11">
    <location>
        <begin position="49"/>
        <end position="52"/>
    </location>
    <ligand>
        <name>substrate</name>
    </ligand>
</feature>
<feature type="binding site" evidence="9 11">
    <location>
        <begin position="114"/>
        <end position="116"/>
    </location>
    <ligand>
        <name>substrate</name>
    </ligand>
</feature>
<evidence type="ECO:0000256" key="2">
    <source>
        <dbReference type="ARBA" id="ARBA00005916"/>
    </source>
</evidence>
<dbReference type="CDD" id="cd05213">
    <property type="entry name" value="NAD_bind_Glutamyl_tRNA_reduct"/>
    <property type="match status" value="1"/>
</dbReference>
<dbReference type="InterPro" id="IPR036453">
    <property type="entry name" value="GluRdtase_dimer_dom_sf"/>
</dbReference>
<keyword evidence="5 9" id="KW-0560">Oxidoreductase</keyword>
<dbReference type="Pfam" id="PF00745">
    <property type="entry name" value="GlutR_dimer"/>
    <property type="match status" value="1"/>
</dbReference>
<dbReference type="PANTHER" id="PTHR43013:SF1">
    <property type="entry name" value="GLUTAMYL-TRNA REDUCTASE"/>
    <property type="match status" value="1"/>
</dbReference>
<dbReference type="InterPro" id="IPR015896">
    <property type="entry name" value="4pyrrol_synth_GluRdtase_dimer"/>
</dbReference>
<feature type="site" description="Important for activity" evidence="9 13">
    <location>
        <position position="99"/>
    </location>
</feature>
<evidence type="ECO:0000256" key="11">
    <source>
        <dbReference type="PIRSR" id="PIRSR000445-2"/>
    </source>
</evidence>
<dbReference type="EC" id="1.2.1.70" evidence="3 9"/>
<feature type="domain" description="Glutamyl-tRNA reductase N-terminal" evidence="18">
    <location>
        <begin position="6"/>
        <end position="156"/>
    </location>
</feature>
<evidence type="ECO:0000256" key="3">
    <source>
        <dbReference type="ARBA" id="ARBA00012970"/>
    </source>
</evidence>
<evidence type="ECO:0000256" key="8">
    <source>
        <dbReference type="ARBA" id="ARBA00068659"/>
    </source>
</evidence>
<dbReference type="UniPathway" id="UPA00251">
    <property type="reaction ID" value="UER00316"/>
</dbReference>
<reference evidence="19 20" key="1">
    <citation type="journal article" date="2017" name="Genome Announc.">
        <title>Complete Genome Sequences of Two Acetylene-Fermenting Pelobacter acetylenicus Strains.</title>
        <authorList>
            <person name="Sutton J.M."/>
            <person name="Baesman S.M."/>
            <person name="Fierst J.L."/>
            <person name="Poret-Peterson A.T."/>
            <person name="Oremland R.S."/>
            <person name="Dunlap D.S."/>
            <person name="Akob D.M."/>
        </authorList>
    </citation>
    <scope>NUCLEOTIDE SEQUENCE [LARGE SCALE GENOMIC DNA]</scope>
    <source>
        <strain evidence="19 20">DSM 3247</strain>
    </source>
</reference>
<comment type="subunit">
    <text evidence="9">Homodimer.</text>
</comment>
<dbReference type="RefSeq" id="WP_072286495.1">
    <property type="nucleotide sequence ID" value="NZ_CP015455.1"/>
</dbReference>
<dbReference type="GO" id="GO:0050661">
    <property type="term" value="F:NADP binding"/>
    <property type="evidence" value="ECO:0007669"/>
    <property type="project" value="InterPro"/>
</dbReference>
<accession>A0A1L3GFD4</accession>
<comment type="pathway">
    <text evidence="1 9 14">Porphyrin-containing compound metabolism; protoporphyrin-IX biosynthesis; 5-aminolevulinate from L-glutamyl-tRNA(Glu): step 1/2.</text>
</comment>
<dbReference type="OrthoDB" id="110209at2"/>
<comment type="catalytic activity">
    <reaction evidence="7 9 14">
        <text>(S)-4-amino-5-oxopentanoate + tRNA(Glu) + NADP(+) = L-glutamyl-tRNA(Glu) + NADPH + H(+)</text>
        <dbReference type="Rhea" id="RHEA:12344"/>
        <dbReference type="Rhea" id="RHEA-COMP:9663"/>
        <dbReference type="Rhea" id="RHEA-COMP:9680"/>
        <dbReference type="ChEBI" id="CHEBI:15378"/>
        <dbReference type="ChEBI" id="CHEBI:57501"/>
        <dbReference type="ChEBI" id="CHEBI:57783"/>
        <dbReference type="ChEBI" id="CHEBI:58349"/>
        <dbReference type="ChEBI" id="CHEBI:78442"/>
        <dbReference type="ChEBI" id="CHEBI:78520"/>
        <dbReference type="EC" id="1.2.1.70"/>
    </reaction>
</comment>
<organism evidence="19 20">
    <name type="scientific">Syntrophotalea acetylenica</name>
    <name type="common">Pelobacter acetylenicus</name>
    <dbReference type="NCBI Taxonomy" id="29542"/>
    <lineage>
        <taxon>Bacteria</taxon>
        <taxon>Pseudomonadati</taxon>
        <taxon>Thermodesulfobacteriota</taxon>
        <taxon>Desulfuromonadia</taxon>
        <taxon>Desulfuromonadales</taxon>
        <taxon>Syntrophotaleaceae</taxon>
        <taxon>Syntrophotalea</taxon>
    </lineage>
</organism>
<keyword evidence="6 9" id="KW-0627">Porphyrin biosynthesis</keyword>
<name>A0A1L3GFD4_SYNAC</name>
<feature type="binding site" evidence="9 11">
    <location>
        <position position="120"/>
    </location>
    <ligand>
        <name>substrate</name>
    </ligand>
</feature>
<dbReference type="PIRSF" id="PIRSF000445">
    <property type="entry name" value="4pyrrol_synth_GluRdtase"/>
    <property type="match status" value="1"/>
</dbReference>
<feature type="active site" description="Nucleophile" evidence="9 10">
    <location>
        <position position="50"/>
    </location>
</feature>
<feature type="domain" description="Tetrapyrrole biosynthesis glutamyl-tRNA reductase dimerisation" evidence="16">
    <location>
        <begin position="319"/>
        <end position="418"/>
    </location>
</feature>
<comment type="domain">
    <text evidence="9">Possesses an unusual extended V-shaped dimeric structure with each monomer consisting of three distinct domains arranged along a curved 'spinal' alpha-helix. The N-terminal catalytic domain specifically recognizes the glutamate moiety of the substrate. The second domain is the NADPH-binding domain, and the third C-terminal domain is responsible for dimerization.</text>
</comment>
<keyword evidence="4 9" id="KW-0521">NADP</keyword>
<dbReference type="InterPro" id="IPR006151">
    <property type="entry name" value="Shikm_DH/Glu-tRNA_Rdtase"/>
</dbReference>
<dbReference type="InterPro" id="IPR015895">
    <property type="entry name" value="4pyrrol_synth_GluRdtase_N"/>
</dbReference>
<evidence type="ECO:0000256" key="1">
    <source>
        <dbReference type="ARBA" id="ARBA00005059"/>
    </source>
</evidence>
<dbReference type="Proteomes" id="UP000182264">
    <property type="component" value="Chromosome"/>
</dbReference>
<dbReference type="EMBL" id="CP015518">
    <property type="protein sequence ID" value="APG24653.1"/>
    <property type="molecule type" value="Genomic_DNA"/>
</dbReference>
<evidence type="ECO:0000256" key="9">
    <source>
        <dbReference type="HAMAP-Rule" id="MF_00087"/>
    </source>
</evidence>
<sequence>MNFLVIGLSYRTAPVELRERLGFPSEDLAGVLRSITALPKVSEAMILSTCNRVELYAASQDPAATGERLQRFMAQYHGLDEEQLRPHLYIHSGRDAVRHLFRVASSLDSMILGEPQILGQLKQAYGLAEAGCTAGPVFNRLLPRAFVAAKRVRSETAIAQHAVSVSYAAVELARKIFGELAGKSCMIVGAGKMCELAARHLAGQQLGEVLVTNRTLARAQDLAEKFGGRAVPFAEFPLYLDQADIVLTSTAAGLLLTRSRLEQIIRRRKNRPMFLIDIAVPRNVDPQANQIDNLYLYDIDDLNGVIETNLRERRKAAKKAEEIIEQEILRFYGWLRSLEAAPMIVALRQQVEEIRRRETEKTLGALQHLDAADRRAVEALTRAIVNKVLHSPLSVLRRAGDDITGEIYLEAVRRLFDLDPAPKTAAAQQTESEDTPKQDIVL</sequence>
<feature type="region of interest" description="Disordered" evidence="15">
    <location>
        <begin position="423"/>
        <end position="442"/>
    </location>
</feature>
<dbReference type="GO" id="GO:0008883">
    <property type="term" value="F:glutamyl-tRNA reductase activity"/>
    <property type="evidence" value="ECO:0007669"/>
    <property type="project" value="UniProtKB-UniRule"/>
</dbReference>
<evidence type="ECO:0000256" key="10">
    <source>
        <dbReference type="PIRSR" id="PIRSR000445-1"/>
    </source>
</evidence>
<evidence type="ECO:0000313" key="19">
    <source>
        <dbReference type="EMBL" id="APG24653.1"/>
    </source>
</evidence>
<dbReference type="Gene3D" id="3.30.460.30">
    <property type="entry name" value="Glutamyl-tRNA reductase, N-terminal domain"/>
    <property type="match status" value="1"/>
</dbReference>
<evidence type="ECO:0000256" key="4">
    <source>
        <dbReference type="ARBA" id="ARBA00022857"/>
    </source>
</evidence>
<evidence type="ECO:0000256" key="13">
    <source>
        <dbReference type="PIRSR" id="PIRSR000445-4"/>
    </source>
</evidence>
<dbReference type="NCBIfam" id="TIGR01035">
    <property type="entry name" value="hemA"/>
    <property type="match status" value="1"/>
</dbReference>
<evidence type="ECO:0000256" key="14">
    <source>
        <dbReference type="RuleBase" id="RU000584"/>
    </source>
</evidence>
<comment type="miscellaneous">
    <text evidence="9">During catalysis, the active site Cys acts as a nucleophile attacking the alpha-carbonyl group of tRNA-bound glutamate with the formation of a thioester intermediate between enzyme and glutamate, and the concomitant release of tRNA(Glu). The thioester intermediate is finally reduced by direct hydride transfer from NADPH, to form the product GSA.</text>
</comment>
<dbReference type="SUPFAM" id="SSF69075">
    <property type="entry name" value="Glutamyl tRNA-reductase dimerization domain"/>
    <property type="match status" value="1"/>
</dbReference>
<feature type="domain" description="Quinate/shikimate 5-dehydrogenase/glutamyl-tRNA reductase" evidence="17">
    <location>
        <begin position="171"/>
        <end position="305"/>
    </location>
</feature>
<dbReference type="STRING" id="29542.A6070_00065"/>
<dbReference type="InterPro" id="IPR000343">
    <property type="entry name" value="4pyrrol_synth_GluRdtase"/>
</dbReference>
<protein>
    <recommendedName>
        <fullName evidence="8 9">Glutamyl-tRNA reductase</fullName>
        <shortName evidence="9">GluTR</shortName>
        <ecNumber evidence="3 9">1.2.1.70</ecNumber>
    </recommendedName>
</protein>
<evidence type="ECO:0000256" key="5">
    <source>
        <dbReference type="ARBA" id="ARBA00023002"/>
    </source>
</evidence>
<dbReference type="SUPFAM" id="SSF51735">
    <property type="entry name" value="NAD(P)-binding Rossmann-fold domains"/>
    <property type="match status" value="1"/>
</dbReference>
<dbReference type="FunFam" id="3.40.50.720:FF:000031">
    <property type="entry name" value="Glutamyl-tRNA reductase"/>
    <property type="match status" value="1"/>
</dbReference>
<evidence type="ECO:0000256" key="6">
    <source>
        <dbReference type="ARBA" id="ARBA00023244"/>
    </source>
</evidence>